<keyword evidence="3 9" id="KW-0645">Protease</keyword>
<feature type="transmembrane region" description="Helical" evidence="9">
    <location>
        <begin position="110"/>
        <end position="129"/>
    </location>
</feature>
<dbReference type="EC" id="3.4.23.36" evidence="9"/>
<evidence type="ECO:0000313" key="12">
    <source>
        <dbReference type="EMBL" id="SES48845.1"/>
    </source>
</evidence>
<dbReference type="UniPathway" id="UPA00665"/>
<sequence>MQDEAGAPLIAAHDETIPPEQKTAQRSRLFAVLGTTAALVLVLDQLTKLWALRALTPGEPIDVVGTLIRLNLIRNPGAAFSIGTGATWVLTLIACGVLVFILVTARRLGSVTWAWALGLLLGGSVGNLSDRLFREPGPGRGHVVDFIDYFGWFIGNVADVAIVGAACVIAVLATVGIGVDGKRAEHGRHEAGHEKRRHEPGQSEQAGGHHE</sequence>
<dbReference type="PANTHER" id="PTHR33695">
    <property type="entry name" value="LIPOPROTEIN SIGNAL PEPTIDASE"/>
    <property type="match status" value="1"/>
</dbReference>
<dbReference type="RefSeq" id="WP_091762731.1">
    <property type="nucleotide sequence ID" value="NZ_FOHB01000011.1"/>
</dbReference>
<evidence type="ECO:0000256" key="6">
    <source>
        <dbReference type="ARBA" id="ARBA00022801"/>
    </source>
</evidence>
<keyword evidence="7 9" id="KW-1133">Transmembrane helix</keyword>
<evidence type="ECO:0000256" key="3">
    <source>
        <dbReference type="ARBA" id="ARBA00022670"/>
    </source>
</evidence>
<feature type="transmembrane region" description="Helical" evidence="9">
    <location>
        <begin position="29"/>
        <end position="47"/>
    </location>
</feature>
<evidence type="ECO:0000256" key="10">
    <source>
        <dbReference type="RuleBase" id="RU004181"/>
    </source>
</evidence>
<name>A0A1H9XRQ8_9MICO</name>
<dbReference type="AlphaFoldDB" id="A0A1H9XRQ8"/>
<evidence type="ECO:0000256" key="5">
    <source>
        <dbReference type="ARBA" id="ARBA00022750"/>
    </source>
</evidence>
<feature type="active site" evidence="9">
    <location>
        <position position="145"/>
    </location>
</feature>
<keyword evidence="13" id="KW-1185">Reference proteome</keyword>
<dbReference type="PRINTS" id="PR00781">
    <property type="entry name" value="LIPOSIGPTASE"/>
</dbReference>
<keyword evidence="4 9" id="KW-0812">Transmembrane</keyword>
<reference evidence="13" key="1">
    <citation type="submission" date="2016-10" db="EMBL/GenBank/DDBJ databases">
        <authorList>
            <person name="Varghese N."/>
            <person name="Submissions S."/>
        </authorList>
    </citation>
    <scope>NUCLEOTIDE SEQUENCE [LARGE SCALE GENOMIC DNA]</scope>
    <source>
        <strain evidence="13">CGMCC 1.6963</strain>
    </source>
</reference>
<evidence type="ECO:0000256" key="11">
    <source>
        <dbReference type="SAM" id="MobiDB-lite"/>
    </source>
</evidence>
<dbReference type="GO" id="GO:0004190">
    <property type="term" value="F:aspartic-type endopeptidase activity"/>
    <property type="evidence" value="ECO:0007669"/>
    <property type="project" value="UniProtKB-UniRule"/>
</dbReference>
<dbReference type="GO" id="GO:0005886">
    <property type="term" value="C:plasma membrane"/>
    <property type="evidence" value="ECO:0007669"/>
    <property type="project" value="UniProtKB-SubCell"/>
</dbReference>
<evidence type="ECO:0000256" key="8">
    <source>
        <dbReference type="ARBA" id="ARBA00023136"/>
    </source>
</evidence>
<keyword evidence="2 9" id="KW-1003">Cell membrane</keyword>
<dbReference type="Pfam" id="PF01252">
    <property type="entry name" value="Peptidase_A8"/>
    <property type="match status" value="1"/>
</dbReference>
<dbReference type="InterPro" id="IPR001872">
    <property type="entry name" value="Peptidase_A8"/>
</dbReference>
<dbReference type="HAMAP" id="MF_00161">
    <property type="entry name" value="LspA"/>
    <property type="match status" value="1"/>
</dbReference>
<comment type="similarity">
    <text evidence="1 9 10">Belongs to the peptidase A8 family.</text>
</comment>
<comment type="pathway">
    <text evidence="9">Protein modification; lipoprotein biosynthesis (signal peptide cleavage).</text>
</comment>
<evidence type="ECO:0000256" key="2">
    <source>
        <dbReference type="ARBA" id="ARBA00022475"/>
    </source>
</evidence>
<dbReference type="GO" id="GO:0006508">
    <property type="term" value="P:proteolysis"/>
    <property type="evidence" value="ECO:0007669"/>
    <property type="project" value="UniProtKB-KW"/>
</dbReference>
<feature type="transmembrane region" description="Helical" evidence="9">
    <location>
        <begin position="78"/>
        <end position="103"/>
    </location>
</feature>
<evidence type="ECO:0000256" key="7">
    <source>
        <dbReference type="ARBA" id="ARBA00022989"/>
    </source>
</evidence>
<feature type="region of interest" description="Disordered" evidence="11">
    <location>
        <begin position="184"/>
        <end position="211"/>
    </location>
</feature>
<keyword evidence="6 9" id="KW-0378">Hydrolase</keyword>
<evidence type="ECO:0000256" key="1">
    <source>
        <dbReference type="ARBA" id="ARBA00006139"/>
    </source>
</evidence>
<comment type="function">
    <text evidence="9">This protein specifically catalyzes the removal of signal peptides from prolipoproteins.</text>
</comment>
<feature type="active site" evidence="9">
    <location>
        <position position="159"/>
    </location>
</feature>
<protein>
    <recommendedName>
        <fullName evidence="9">Lipoprotein signal peptidase</fullName>
        <ecNumber evidence="9">3.4.23.36</ecNumber>
    </recommendedName>
    <alternativeName>
        <fullName evidence="9">Prolipoprotein signal peptidase</fullName>
    </alternativeName>
    <alternativeName>
        <fullName evidence="9">Signal peptidase II</fullName>
        <shortName evidence="9">SPase II</shortName>
    </alternativeName>
</protein>
<dbReference type="OrthoDB" id="4308908at2"/>
<feature type="transmembrane region" description="Helical" evidence="9">
    <location>
        <begin position="149"/>
        <end position="179"/>
    </location>
</feature>
<dbReference type="NCBIfam" id="TIGR00077">
    <property type="entry name" value="lspA"/>
    <property type="match status" value="1"/>
</dbReference>
<keyword evidence="5 9" id="KW-0064">Aspartyl protease</keyword>
<comment type="catalytic activity">
    <reaction evidence="9">
        <text>Release of signal peptides from bacterial membrane prolipoproteins. Hydrolyzes -Xaa-Yaa-Zaa-|-(S,diacylglyceryl)Cys-, in which Xaa is hydrophobic (preferably Leu), and Yaa (Ala or Ser) and Zaa (Gly or Ala) have small, neutral side chains.</text>
        <dbReference type="EC" id="3.4.23.36"/>
    </reaction>
</comment>
<accession>A0A1H9XRQ8</accession>
<dbReference type="Proteomes" id="UP000199019">
    <property type="component" value="Unassembled WGS sequence"/>
</dbReference>
<dbReference type="EMBL" id="FOHB01000011">
    <property type="protein sequence ID" value="SES48845.1"/>
    <property type="molecule type" value="Genomic_DNA"/>
</dbReference>
<proteinExistence type="inferred from homology"/>
<evidence type="ECO:0000256" key="4">
    <source>
        <dbReference type="ARBA" id="ARBA00022692"/>
    </source>
</evidence>
<gene>
    <name evidence="9" type="primary">lspA</name>
    <name evidence="12" type="ORF">SAMN05216199_0227</name>
</gene>
<organism evidence="12 13">
    <name type="scientific">Pedococcus cremeus</name>
    <dbReference type="NCBI Taxonomy" id="587636"/>
    <lineage>
        <taxon>Bacteria</taxon>
        <taxon>Bacillati</taxon>
        <taxon>Actinomycetota</taxon>
        <taxon>Actinomycetes</taxon>
        <taxon>Micrococcales</taxon>
        <taxon>Intrasporangiaceae</taxon>
        <taxon>Pedococcus</taxon>
    </lineage>
</organism>
<keyword evidence="8 9" id="KW-0472">Membrane</keyword>
<evidence type="ECO:0000256" key="9">
    <source>
        <dbReference type="HAMAP-Rule" id="MF_00161"/>
    </source>
</evidence>
<dbReference type="PANTHER" id="PTHR33695:SF1">
    <property type="entry name" value="LIPOPROTEIN SIGNAL PEPTIDASE"/>
    <property type="match status" value="1"/>
</dbReference>
<comment type="subcellular location">
    <subcellularLocation>
        <location evidence="9">Cell membrane</location>
        <topology evidence="9">Multi-pass membrane protein</topology>
    </subcellularLocation>
</comment>
<evidence type="ECO:0000313" key="13">
    <source>
        <dbReference type="Proteomes" id="UP000199019"/>
    </source>
</evidence>
<dbReference type="STRING" id="587636.SAMN05216199_0227"/>